<accession>A0A073AW41</accession>
<gene>
    <name evidence="1" type="ORF">GU90_14785</name>
</gene>
<dbReference type="AlphaFoldDB" id="A0A073AW41"/>
<keyword evidence="2" id="KW-1185">Reference proteome</keyword>
<dbReference type="Proteomes" id="UP000031419">
    <property type="component" value="Unassembled WGS sequence"/>
</dbReference>
<evidence type="ECO:0000313" key="1">
    <source>
        <dbReference type="EMBL" id="KEI43600.1"/>
    </source>
</evidence>
<sequence>MFRLADPVIARISRDGGTLENARLQIEVARWLDDVEYLRARIDSLRTACADLGFALEPEVVR</sequence>
<reference evidence="1 2" key="1">
    <citation type="submission" date="2014-06" db="EMBL/GenBank/DDBJ databases">
        <title>Saccharopolyspora rectivirgula DSM-43113 Genome sequencing.</title>
        <authorList>
            <person name="Barrera C."/>
            <person name="Millon L."/>
            <person name="Rognon B."/>
            <person name="Zaugg C."/>
            <person name="Monod M."/>
        </authorList>
    </citation>
    <scope>NUCLEOTIDE SEQUENCE [LARGE SCALE GENOMIC DNA]</scope>
    <source>
        <strain evidence="1 2">DSM 43113</strain>
    </source>
</reference>
<dbReference type="EMBL" id="JNVU01000037">
    <property type="protein sequence ID" value="KEI43600.1"/>
    <property type="molecule type" value="Genomic_DNA"/>
</dbReference>
<evidence type="ECO:0000313" key="2">
    <source>
        <dbReference type="Proteomes" id="UP000031419"/>
    </source>
</evidence>
<dbReference type="STRING" id="28042.GU90_14785"/>
<proteinExistence type="predicted"/>
<organism evidence="1 2">
    <name type="scientific">Saccharopolyspora rectivirgula</name>
    <dbReference type="NCBI Taxonomy" id="28042"/>
    <lineage>
        <taxon>Bacteria</taxon>
        <taxon>Bacillati</taxon>
        <taxon>Actinomycetota</taxon>
        <taxon>Actinomycetes</taxon>
        <taxon>Pseudonocardiales</taxon>
        <taxon>Pseudonocardiaceae</taxon>
        <taxon>Saccharopolyspora</taxon>
    </lineage>
</organism>
<dbReference type="RefSeq" id="WP_029720444.1">
    <property type="nucleotide sequence ID" value="NZ_JAJUIW010000035.1"/>
</dbReference>
<protein>
    <submittedName>
        <fullName evidence="1">Uncharacterized protein</fullName>
    </submittedName>
</protein>
<name>A0A073AW41_9PSEU</name>
<comment type="caution">
    <text evidence="1">The sequence shown here is derived from an EMBL/GenBank/DDBJ whole genome shotgun (WGS) entry which is preliminary data.</text>
</comment>